<feature type="transmembrane region" description="Helical" evidence="9">
    <location>
        <begin position="12"/>
        <end position="31"/>
    </location>
</feature>
<keyword evidence="11" id="KW-1185">Reference proteome</keyword>
<dbReference type="PANTHER" id="PTHR30330">
    <property type="entry name" value="AGSS FAMILY TRANSPORTER, SODIUM-ALANINE"/>
    <property type="match status" value="1"/>
</dbReference>
<evidence type="ECO:0000256" key="9">
    <source>
        <dbReference type="SAM" id="Phobius"/>
    </source>
</evidence>
<keyword evidence="4" id="KW-1003">Cell membrane</keyword>
<evidence type="ECO:0000256" key="5">
    <source>
        <dbReference type="ARBA" id="ARBA00022692"/>
    </source>
</evidence>
<evidence type="ECO:0000256" key="7">
    <source>
        <dbReference type="ARBA" id="ARBA00022989"/>
    </source>
</evidence>
<keyword evidence="6" id="KW-0769">Symport</keyword>
<evidence type="ECO:0000256" key="3">
    <source>
        <dbReference type="ARBA" id="ARBA00022448"/>
    </source>
</evidence>
<keyword evidence="5 9" id="KW-0812">Transmembrane</keyword>
<reference evidence="10 11" key="1">
    <citation type="submission" date="2021-01" db="EMBL/GenBank/DDBJ databases">
        <title>Genomic Encyclopedia of Type Strains, Phase IV (KMG-IV): sequencing the most valuable type-strain genomes for metagenomic binning, comparative biology and taxonomic classification.</title>
        <authorList>
            <person name="Goeker M."/>
        </authorList>
    </citation>
    <scope>NUCLEOTIDE SEQUENCE [LARGE SCALE GENOMIC DNA]</scope>
    <source>
        <strain evidence="10 11">DSM 24834</strain>
    </source>
</reference>
<comment type="caution">
    <text evidence="10">The sequence shown here is derived from an EMBL/GenBank/DDBJ whole genome shotgun (WGS) entry which is preliminary data.</text>
</comment>
<evidence type="ECO:0000313" key="11">
    <source>
        <dbReference type="Proteomes" id="UP001646157"/>
    </source>
</evidence>
<keyword evidence="7 9" id="KW-1133">Transmembrane helix</keyword>
<comment type="similarity">
    <text evidence="2">Belongs to the alanine or glycine:cation symporter (AGCS) (TC 2.A.25) family.</text>
</comment>
<evidence type="ECO:0000256" key="8">
    <source>
        <dbReference type="ARBA" id="ARBA00023136"/>
    </source>
</evidence>
<evidence type="ECO:0000256" key="4">
    <source>
        <dbReference type="ARBA" id="ARBA00022475"/>
    </source>
</evidence>
<dbReference type="EMBL" id="JAFBDZ010000009">
    <property type="protein sequence ID" value="MBM7588245.1"/>
    <property type="molecule type" value="Genomic_DNA"/>
</dbReference>
<dbReference type="InterPro" id="IPR001463">
    <property type="entry name" value="Na/Ala_symport"/>
</dbReference>
<evidence type="ECO:0000256" key="2">
    <source>
        <dbReference type="ARBA" id="ARBA00009261"/>
    </source>
</evidence>
<keyword evidence="8 9" id="KW-0472">Membrane</keyword>
<organism evidence="10 11">
    <name type="scientific">Rossellomorea pakistanensis</name>
    <dbReference type="NCBI Taxonomy" id="992288"/>
    <lineage>
        <taxon>Bacteria</taxon>
        <taxon>Bacillati</taxon>
        <taxon>Bacillota</taxon>
        <taxon>Bacilli</taxon>
        <taxon>Bacillales</taxon>
        <taxon>Bacillaceae</taxon>
        <taxon>Rossellomorea</taxon>
    </lineage>
</organism>
<evidence type="ECO:0000256" key="1">
    <source>
        <dbReference type="ARBA" id="ARBA00004651"/>
    </source>
</evidence>
<protein>
    <submittedName>
        <fullName evidence="10">Na+/alanine symporter</fullName>
    </submittedName>
</protein>
<gene>
    <name evidence="10" type="ORF">JOC86_004842</name>
</gene>
<keyword evidence="3" id="KW-0813">Transport</keyword>
<comment type="subcellular location">
    <subcellularLocation>
        <location evidence="1">Cell membrane</location>
        <topology evidence="1">Multi-pass membrane protein</topology>
    </subcellularLocation>
</comment>
<evidence type="ECO:0000313" key="10">
    <source>
        <dbReference type="EMBL" id="MBM7588245.1"/>
    </source>
</evidence>
<evidence type="ECO:0000256" key="6">
    <source>
        <dbReference type="ARBA" id="ARBA00022847"/>
    </source>
</evidence>
<dbReference type="Pfam" id="PF01235">
    <property type="entry name" value="Na_Ala_symp"/>
    <property type="match status" value="1"/>
</dbReference>
<dbReference type="Proteomes" id="UP001646157">
    <property type="component" value="Unassembled WGS sequence"/>
</dbReference>
<sequence>MVESLINWGNTILWSYVLIALLIGLGIYFTFRTKFVQVANPREMFRLLKESPTNSDGKKGVSSFGAFCISAASRIGTGNLAGVAIAITLGGPGAVFGCG</sequence>
<dbReference type="PANTHER" id="PTHR30330:SF1">
    <property type="entry name" value="AMINO-ACID CARRIER PROTEIN ALST"/>
    <property type="match status" value="1"/>
</dbReference>
<accession>A0ABS2NK85</accession>
<name>A0ABS2NK85_9BACI</name>
<proteinExistence type="inferred from homology"/>